<dbReference type="Pfam" id="PF01926">
    <property type="entry name" value="MMR_HSR1"/>
    <property type="match status" value="1"/>
</dbReference>
<dbReference type="InterPro" id="IPR001680">
    <property type="entry name" value="WD40_rpt"/>
</dbReference>
<evidence type="ECO:0000256" key="2">
    <source>
        <dbReference type="SAM" id="Coils"/>
    </source>
</evidence>
<feature type="coiled-coil region" evidence="2">
    <location>
        <begin position="229"/>
        <end position="289"/>
    </location>
</feature>
<keyword evidence="5" id="KW-1185">Reference proteome</keyword>
<dbReference type="Pfam" id="PF00400">
    <property type="entry name" value="WD40"/>
    <property type="match status" value="2"/>
</dbReference>
<name>A0AAD4EUB9_9PEZI</name>
<reference evidence="4" key="1">
    <citation type="submission" date="2023-02" db="EMBL/GenBank/DDBJ databases">
        <authorList>
            <person name="Palmer J.M."/>
        </authorList>
    </citation>
    <scope>NUCLEOTIDE SEQUENCE</scope>
    <source>
        <strain evidence="4">FW57</strain>
    </source>
</reference>
<dbReference type="GO" id="GO:0005525">
    <property type="term" value="F:GTP binding"/>
    <property type="evidence" value="ECO:0007669"/>
    <property type="project" value="InterPro"/>
</dbReference>
<dbReference type="InterPro" id="IPR015943">
    <property type="entry name" value="WD40/YVTN_repeat-like_dom_sf"/>
</dbReference>
<comment type="caution">
    <text evidence="4">The sequence shown here is derived from an EMBL/GenBank/DDBJ whole genome shotgun (WGS) entry which is preliminary data.</text>
</comment>
<dbReference type="SMART" id="SM00320">
    <property type="entry name" value="WD40"/>
    <property type="match status" value="7"/>
</dbReference>
<dbReference type="Gene3D" id="2.130.10.10">
    <property type="entry name" value="YVTN repeat-like/Quinoprotein amine dehydrogenase"/>
    <property type="match status" value="2"/>
</dbReference>
<dbReference type="PROSITE" id="PS50082">
    <property type="entry name" value="WD_REPEATS_2"/>
    <property type="match status" value="1"/>
</dbReference>
<dbReference type="PANTHER" id="PTHR19879:SF9">
    <property type="entry name" value="TRANSCRIPTION INITIATION FACTOR TFIID SUBUNIT 5"/>
    <property type="match status" value="1"/>
</dbReference>
<evidence type="ECO:0000259" key="3">
    <source>
        <dbReference type="Pfam" id="PF01926"/>
    </source>
</evidence>
<proteinExistence type="predicted"/>
<dbReference type="InterPro" id="IPR006073">
    <property type="entry name" value="GTP-bd"/>
</dbReference>
<dbReference type="Proteomes" id="UP001197093">
    <property type="component" value="Unassembled WGS sequence"/>
</dbReference>
<dbReference type="AlphaFoldDB" id="A0AAD4EUB9"/>
<dbReference type="SUPFAM" id="SSF52540">
    <property type="entry name" value="P-loop containing nucleoside triphosphate hydrolases"/>
    <property type="match status" value="1"/>
</dbReference>
<sequence>MATTHIYIALMGVTGAGKSTFISQCTGEQAVVGDTLQSCTRDVQVHSFTYSPGVMVHLVDTPGLDDTNRKDSDVLREISAWLSESYSHKILLNGILYLHRISDTRMQGSGKMSIALLYKLCGKESLKKVVLTTTMWERVDPAVGERREQELQTTEEFWGFMSKHGSQVRRHYNNKQSALDIISMFAPQSFGAAPETVTLDIQKELADEHRTLDQTGAGQVLDGAWGKEKESLQRELIEVREAMTAAVGERDMTMATALHEQQTEMDRVVENLRREQERLRVTMEQLHAERLAKMEEMLQQQREVTRSLTLDLERKQSLYRTQSELEQEEQRNRDMLNTRQQKMMQDLAEKLGSMQVPMDPPPAWTPPATDPVTVASPPITPEPIPPQEVIVPRPQFTLFQELRGFPGDIGSIVFSRDGQRLVVGTYKNQIWVWDRNQAGMWQHSQTLSYKSTSKSDRMFGVGSMHTIDTVVLSNDGRLIAAGSVDKIIHVFELSVQGHGWQESACHKNKLGSMESVGKLALSPDGALLVAATDICADKLFVWKAVPPFLSKRTCVQTIKVKTLTASADDLQVHALAFSPDGRLAVGLTGELVVCEANPGDGMVRAQQVLSVRGRQARSLAWAPSGLCVAAGDEEGMVWVWEQNPRPGSVMQLVAELQQCSGSLEAASLAFSPYGNELAMAAGNGAMYVWKRDADGGWVAANKVEHAGSGKLFSVAFQPDGQCIAVGSKGVVNISNVIR</sequence>
<evidence type="ECO:0000313" key="4">
    <source>
        <dbReference type="EMBL" id="KAG7287485.1"/>
    </source>
</evidence>
<dbReference type="SUPFAM" id="SSF50978">
    <property type="entry name" value="WD40 repeat-like"/>
    <property type="match status" value="1"/>
</dbReference>
<evidence type="ECO:0000256" key="1">
    <source>
        <dbReference type="PROSITE-ProRule" id="PRU00221"/>
    </source>
</evidence>
<dbReference type="Gene3D" id="3.40.50.300">
    <property type="entry name" value="P-loop containing nucleotide triphosphate hydrolases"/>
    <property type="match status" value="1"/>
</dbReference>
<feature type="coiled-coil region" evidence="2">
    <location>
        <begin position="318"/>
        <end position="345"/>
    </location>
</feature>
<dbReference type="PANTHER" id="PTHR19879">
    <property type="entry name" value="TRANSCRIPTION INITIATION FACTOR TFIID"/>
    <property type="match status" value="1"/>
</dbReference>
<keyword evidence="1" id="KW-0853">WD repeat</keyword>
<organism evidence="4 5">
    <name type="scientific">Staphylotrichum longicolle</name>
    <dbReference type="NCBI Taxonomy" id="669026"/>
    <lineage>
        <taxon>Eukaryota</taxon>
        <taxon>Fungi</taxon>
        <taxon>Dikarya</taxon>
        <taxon>Ascomycota</taxon>
        <taxon>Pezizomycotina</taxon>
        <taxon>Sordariomycetes</taxon>
        <taxon>Sordariomycetidae</taxon>
        <taxon>Sordariales</taxon>
        <taxon>Chaetomiaceae</taxon>
        <taxon>Staphylotrichum</taxon>
    </lineage>
</organism>
<dbReference type="InterPro" id="IPR036322">
    <property type="entry name" value="WD40_repeat_dom_sf"/>
</dbReference>
<feature type="domain" description="G" evidence="3">
    <location>
        <begin position="8"/>
        <end position="80"/>
    </location>
</feature>
<keyword evidence="2" id="KW-0175">Coiled coil</keyword>
<gene>
    <name evidence="4" type="ORF">NEMBOFW57_006997</name>
</gene>
<accession>A0AAD4EUB9</accession>
<protein>
    <recommendedName>
        <fullName evidence="3">G domain-containing protein</fullName>
    </recommendedName>
</protein>
<dbReference type="CDD" id="cd00882">
    <property type="entry name" value="Ras_like_GTPase"/>
    <property type="match status" value="1"/>
</dbReference>
<feature type="repeat" description="WD" evidence="1">
    <location>
        <begin position="402"/>
        <end position="434"/>
    </location>
</feature>
<evidence type="ECO:0000313" key="5">
    <source>
        <dbReference type="Proteomes" id="UP001197093"/>
    </source>
</evidence>
<dbReference type="EMBL" id="JAHCVI010000003">
    <property type="protein sequence ID" value="KAG7287485.1"/>
    <property type="molecule type" value="Genomic_DNA"/>
</dbReference>
<dbReference type="InterPro" id="IPR027417">
    <property type="entry name" value="P-loop_NTPase"/>
</dbReference>